<dbReference type="AlphaFoldDB" id="A0A846ZHF6"/>
<dbReference type="Proteomes" id="UP000590460">
    <property type="component" value="Unassembled WGS sequence"/>
</dbReference>
<evidence type="ECO:0000313" key="3">
    <source>
        <dbReference type="Proteomes" id="UP000590460"/>
    </source>
</evidence>
<dbReference type="Gene3D" id="1.10.340.30">
    <property type="entry name" value="Hypothetical protein, domain 2"/>
    <property type="match status" value="1"/>
</dbReference>
<feature type="binding site" evidence="1">
    <location>
        <position position="184"/>
    </location>
    <ligand>
        <name>Zn(2+)</name>
        <dbReference type="ChEBI" id="CHEBI:29105"/>
    </ligand>
</feature>
<keyword evidence="1" id="KW-0479">Metal-binding</keyword>
<dbReference type="RefSeq" id="WP_168676152.1">
    <property type="nucleotide sequence ID" value="NZ_BPKV01000001.1"/>
</dbReference>
<feature type="binding site" evidence="1">
    <location>
        <position position="9"/>
    </location>
    <ligand>
        <name>Zn(2+)</name>
        <dbReference type="ChEBI" id="CHEBI:29105"/>
    </ligand>
</feature>
<dbReference type="InterPro" id="IPR052891">
    <property type="entry name" value="DNA-3mA_glycosylase"/>
</dbReference>
<dbReference type="EMBL" id="JAAXPO010000002">
    <property type="protein sequence ID" value="NKZ18053.1"/>
    <property type="molecule type" value="Genomic_DNA"/>
</dbReference>
<dbReference type="GO" id="GO:0046872">
    <property type="term" value="F:metal ion binding"/>
    <property type="evidence" value="ECO:0007669"/>
    <property type="project" value="UniProtKB-KW"/>
</dbReference>
<reference evidence="2 3" key="1">
    <citation type="submission" date="2020-04" db="EMBL/GenBank/DDBJ databases">
        <title>MicrobeNet Type strains.</title>
        <authorList>
            <person name="Nicholson A.C."/>
        </authorList>
    </citation>
    <scope>NUCLEOTIDE SEQUENCE [LARGE SCALE GENOMIC DNA]</scope>
    <source>
        <strain evidence="2 3">CCUG 54536</strain>
    </source>
</reference>
<evidence type="ECO:0000256" key="1">
    <source>
        <dbReference type="PIRSR" id="PIRSR605019-1"/>
    </source>
</evidence>
<organism evidence="2 3">
    <name type="scientific">Leuconostoc holzapfelii</name>
    <dbReference type="NCBI Taxonomy" id="434464"/>
    <lineage>
        <taxon>Bacteria</taxon>
        <taxon>Bacillati</taxon>
        <taxon>Bacillota</taxon>
        <taxon>Bacilli</taxon>
        <taxon>Lactobacillales</taxon>
        <taxon>Lactobacillaceae</taxon>
        <taxon>Leuconostoc</taxon>
    </lineage>
</organism>
<keyword evidence="1" id="KW-0862">Zinc</keyword>
<comment type="caution">
    <text evidence="2">The sequence shown here is derived from an EMBL/GenBank/DDBJ whole genome shotgun (WGS) entry which is preliminary data.</text>
</comment>
<dbReference type="GO" id="GO:0006284">
    <property type="term" value="P:base-excision repair"/>
    <property type="evidence" value="ECO:0007669"/>
    <property type="project" value="InterPro"/>
</dbReference>
<accession>A0A846ZHF6</accession>
<feature type="binding site" evidence="1">
    <location>
        <position position="25"/>
    </location>
    <ligand>
        <name>Zn(2+)</name>
        <dbReference type="ChEBI" id="CHEBI:29105"/>
    </ligand>
</feature>
<feature type="binding site" evidence="1">
    <location>
        <position position="188"/>
    </location>
    <ligand>
        <name>Zn(2+)</name>
        <dbReference type="ChEBI" id="CHEBI:29105"/>
    </ligand>
</feature>
<gene>
    <name evidence="2" type="ORF">HF966_02465</name>
</gene>
<dbReference type="Pfam" id="PF03352">
    <property type="entry name" value="Adenine_glyco"/>
    <property type="match status" value="1"/>
</dbReference>
<dbReference type="InterPro" id="IPR005019">
    <property type="entry name" value="Adenine_glyco"/>
</dbReference>
<name>A0A846ZHF6_9LACO</name>
<dbReference type="GO" id="GO:0008725">
    <property type="term" value="F:DNA-3-methyladenine glycosylase activity"/>
    <property type="evidence" value="ECO:0007669"/>
    <property type="project" value="InterPro"/>
</dbReference>
<protein>
    <submittedName>
        <fullName evidence="2">DNA-3-methyladenine glycosylase I</fullName>
    </submittedName>
</protein>
<proteinExistence type="predicted"/>
<dbReference type="PANTHER" id="PTHR30037:SF4">
    <property type="entry name" value="DNA-3-METHYLADENINE GLYCOSYLASE I"/>
    <property type="match status" value="1"/>
</dbReference>
<sequence>MVNAEIMRCQWVANYRPSDTMTAYHDVEWGHPLRHDDQLLFELLTLEIFQAGLSWEISLNKRPGLKQAFKNFDIAAVSEMTAADELALRDNPNIIRNRLKIAATINNAKAILTVQKDFGSFSDYMWHFTDHAVVDHHVTDMALIPAQDSLSQQVAKDMKQRGFKFAGPVTIYSYLQGMGVINDHEETCPFKYHN</sequence>
<dbReference type="InterPro" id="IPR011257">
    <property type="entry name" value="DNA_glycosylase"/>
</dbReference>
<evidence type="ECO:0000313" key="2">
    <source>
        <dbReference type="EMBL" id="NKZ18053.1"/>
    </source>
</evidence>
<dbReference type="SUPFAM" id="SSF48150">
    <property type="entry name" value="DNA-glycosylase"/>
    <property type="match status" value="1"/>
</dbReference>
<dbReference type="PANTHER" id="PTHR30037">
    <property type="entry name" value="DNA-3-METHYLADENINE GLYCOSYLASE 1"/>
    <property type="match status" value="1"/>
</dbReference>